<organism evidence="2 4">
    <name type="scientific">Acutalibacter muris</name>
    <dbReference type="NCBI Taxonomy" id="1796620"/>
    <lineage>
        <taxon>Bacteria</taxon>
        <taxon>Bacillati</taxon>
        <taxon>Bacillota</taxon>
        <taxon>Clostridia</taxon>
        <taxon>Eubacteriales</taxon>
        <taxon>Acutalibacteraceae</taxon>
        <taxon>Acutalibacter</taxon>
    </lineage>
</organism>
<gene>
    <name evidence="1" type="ORF">ADH66_09640</name>
    <name evidence="2" type="ORF">I5Q82_19680</name>
</gene>
<dbReference type="SUPFAM" id="SSF48498">
    <property type="entry name" value="Tetracyclin repressor-like, C-terminal domain"/>
    <property type="match status" value="1"/>
</dbReference>
<evidence type="ECO:0000313" key="2">
    <source>
        <dbReference type="EMBL" id="QQR30177.1"/>
    </source>
</evidence>
<reference evidence="2 4" key="3">
    <citation type="submission" date="2020-11" db="EMBL/GenBank/DDBJ databases">
        <title>Closed and high quality bacterial genomes of the OMM12 community.</title>
        <authorList>
            <person name="Marbouty M."/>
            <person name="Lamy-Besnier Q."/>
            <person name="Debarbieux L."/>
            <person name="Koszul R."/>
        </authorList>
    </citation>
    <scope>NUCLEOTIDE SEQUENCE [LARGE SCALE GENOMIC DNA]</scope>
    <source>
        <strain evidence="2 4">KB18</strain>
    </source>
</reference>
<dbReference type="InterPro" id="IPR009057">
    <property type="entry name" value="Homeodomain-like_sf"/>
</dbReference>
<dbReference type="SUPFAM" id="SSF46689">
    <property type="entry name" value="Homeodomain-like"/>
    <property type="match status" value="1"/>
</dbReference>
<dbReference type="Gene3D" id="1.10.10.60">
    <property type="entry name" value="Homeodomain-like"/>
    <property type="match status" value="1"/>
</dbReference>
<reference evidence="1" key="1">
    <citation type="journal article" date="2017" name="Genome Announc.">
        <title>High-Quality Whole-Genome Sequences of the Oligo-Mouse-Microbiota Bacterial Community.</title>
        <authorList>
            <person name="Garzetti D."/>
            <person name="Brugiroux S."/>
            <person name="Bunk B."/>
            <person name="Pukall R."/>
            <person name="McCoy K.D."/>
            <person name="Macpherson A.J."/>
            <person name="Stecher B."/>
        </authorList>
    </citation>
    <scope>NUCLEOTIDE SEQUENCE</scope>
    <source>
        <strain evidence="1">KB18</strain>
    </source>
</reference>
<dbReference type="EMBL" id="CP065321">
    <property type="protein sequence ID" value="QQR30177.1"/>
    <property type="molecule type" value="Genomic_DNA"/>
</dbReference>
<dbReference type="AlphaFoldDB" id="A0A1Z2XR37"/>
<sequence length="190" mass="21734">MPPKPKITRDMIIDAAFEVARKTGVENINARTVSKKLNCSTQPVMYHFATIEELKKAAYKKTGDYHTEYLMNIPETQEDIMLGIGVNYIRFAVEEPYLFRFLFQSGFAVENSLLEMINSEELIPVISAMQEEMDMNIEQTKEVFITLAMFVHGYASIIANNSLEYDEKLIEKHLERVGTGAILAIQEEIK</sequence>
<dbReference type="Proteomes" id="UP000596035">
    <property type="component" value="Chromosome"/>
</dbReference>
<proteinExistence type="predicted"/>
<dbReference type="Gene3D" id="1.10.357.10">
    <property type="entry name" value="Tetracycline Repressor, domain 2"/>
    <property type="match status" value="1"/>
</dbReference>
<dbReference type="KEGG" id="amur:ADH66_09640"/>
<name>A0A1Z2XR37_9FIRM</name>
<protein>
    <submittedName>
        <fullName evidence="2">TetR/AcrR family transcriptional regulator</fullName>
    </submittedName>
</protein>
<dbReference type="EMBL" id="CP021422">
    <property type="protein sequence ID" value="ASB40894.1"/>
    <property type="molecule type" value="Genomic_DNA"/>
</dbReference>
<reference evidence="3" key="2">
    <citation type="submission" date="2017-05" db="EMBL/GenBank/DDBJ databases">
        <title>Improved OligoMM genomes.</title>
        <authorList>
            <person name="Garzetti D."/>
        </authorList>
    </citation>
    <scope>NUCLEOTIDE SEQUENCE [LARGE SCALE GENOMIC DNA]</scope>
    <source>
        <strain evidence="3">KB18</strain>
    </source>
</reference>
<dbReference type="RefSeq" id="WP_066541345.1">
    <property type="nucleotide sequence ID" value="NZ_CP021422.1"/>
</dbReference>
<accession>A0A1Z2XR37</accession>
<dbReference type="Proteomes" id="UP000196710">
    <property type="component" value="Chromosome"/>
</dbReference>
<keyword evidence="3" id="KW-1185">Reference proteome</keyword>
<evidence type="ECO:0000313" key="4">
    <source>
        <dbReference type="Proteomes" id="UP000596035"/>
    </source>
</evidence>
<evidence type="ECO:0000313" key="1">
    <source>
        <dbReference type="EMBL" id="ASB40894.1"/>
    </source>
</evidence>
<dbReference type="InterPro" id="IPR036271">
    <property type="entry name" value="Tet_transcr_reg_TetR-rel_C_sf"/>
</dbReference>
<evidence type="ECO:0000313" key="3">
    <source>
        <dbReference type="Proteomes" id="UP000196710"/>
    </source>
</evidence>